<sequence length="193" mass="20346">MKKLGILAGALFVAYGIIRLIDGANGDRGPGLAWTSGHLLFLLGLLLFGAVLVVGRNTLTSRRPLGTAAMVVGLVGVAAFVRVILTDLIVGFRASDHAQMSAIGGNYDRWPGNLGIYEPLQTLGPILFLVGLLTLAVLLTVERRLPVWAAPVLVAGFVLISANLDLMPIGGALLGLAFSTPRFRPGTLRRQPS</sequence>
<comment type="caution">
    <text evidence="2">The sequence shown here is derived from an EMBL/GenBank/DDBJ whole genome shotgun (WGS) entry which is preliminary data.</text>
</comment>
<evidence type="ECO:0000313" key="2">
    <source>
        <dbReference type="EMBL" id="TDW17977.1"/>
    </source>
</evidence>
<feature type="transmembrane region" description="Helical" evidence="1">
    <location>
        <begin position="153"/>
        <end position="178"/>
    </location>
</feature>
<dbReference type="Proteomes" id="UP000295447">
    <property type="component" value="Unassembled WGS sequence"/>
</dbReference>
<evidence type="ECO:0000313" key="3">
    <source>
        <dbReference type="Proteomes" id="UP000295447"/>
    </source>
</evidence>
<protein>
    <submittedName>
        <fullName evidence="2">Uncharacterized protein</fullName>
    </submittedName>
</protein>
<gene>
    <name evidence="2" type="ORF">EV650_4557</name>
</gene>
<dbReference type="RefSeq" id="WP_134121028.1">
    <property type="nucleotide sequence ID" value="NZ_SODF01000002.1"/>
</dbReference>
<feature type="transmembrane region" description="Helical" evidence="1">
    <location>
        <begin position="123"/>
        <end position="141"/>
    </location>
</feature>
<dbReference type="EMBL" id="SODF01000002">
    <property type="protein sequence ID" value="TDW17977.1"/>
    <property type="molecule type" value="Genomic_DNA"/>
</dbReference>
<organism evidence="2 3">
    <name type="scientific">Kribbella kalugense</name>
    <dbReference type="NCBI Taxonomy" id="2512221"/>
    <lineage>
        <taxon>Bacteria</taxon>
        <taxon>Bacillati</taxon>
        <taxon>Actinomycetota</taxon>
        <taxon>Actinomycetes</taxon>
        <taxon>Propionibacteriales</taxon>
        <taxon>Kribbellaceae</taxon>
        <taxon>Kribbella</taxon>
    </lineage>
</organism>
<dbReference type="OrthoDB" id="3539663at2"/>
<feature type="transmembrane region" description="Helical" evidence="1">
    <location>
        <begin position="32"/>
        <end position="53"/>
    </location>
</feature>
<feature type="transmembrane region" description="Helical" evidence="1">
    <location>
        <begin position="65"/>
        <end position="85"/>
    </location>
</feature>
<accession>A0A4R7ZJM7</accession>
<keyword evidence="1" id="KW-0472">Membrane</keyword>
<keyword evidence="1" id="KW-1133">Transmembrane helix</keyword>
<proteinExistence type="predicted"/>
<reference evidence="2 3" key="1">
    <citation type="submission" date="2019-03" db="EMBL/GenBank/DDBJ databases">
        <title>Genomic Encyclopedia of Type Strains, Phase III (KMG-III): the genomes of soil and plant-associated and newly described type strains.</title>
        <authorList>
            <person name="Whitman W."/>
        </authorList>
    </citation>
    <scope>NUCLEOTIDE SEQUENCE [LARGE SCALE GENOMIC DNA]</scope>
    <source>
        <strain evidence="2 3">VKM Ac-2570</strain>
    </source>
</reference>
<evidence type="ECO:0000256" key="1">
    <source>
        <dbReference type="SAM" id="Phobius"/>
    </source>
</evidence>
<keyword evidence="3" id="KW-1185">Reference proteome</keyword>
<keyword evidence="1" id="KW-0812">Transmembrane</keyword>
<dbReference type="AlphaFoldDB" id="A0A4R7ZJM7"/>
<name>A0A4R7ZJM7_9ACTN</name>